<evidence type="ECO:0000256" key="14">
    <source>
        <dbReference type="SAM" id="Phobius"/>
    </source>
</evidence>
<evidence type="ECO:0000313" key="16">
    <source>
        <dbReference type="Ensembl" id="ENSAZOP00000021630.1"/>
    </source>
</evidence>
<feature type="transmembrane region" description="Helical" evidence="14">
    <location>
        <begin position="233"/>
        <end position="257"/>
    </location>
</feature>
<evidence type="ECO:0000313" key="17">
    <source>
        <dbReference type="Proteomes" id="UP000694549"/>
    </source>
</evidence>
<keyword evidence="3" id="KW-1003">Cell membrane</keyword>
<evidence type="ECO:0000259" key="15">
    <source>
        <dbReference type="PROSITE" id="PS50262"/>
    </source>
</evidence>
<feature type="domain" description="G-protein coupled receptors family 1 profile" evidence="15">
    <location>
        <begin position="94"/>
        <end position="342"/>
    </location>
</feature>
<dbReference type="Ensembl" id="ENSAZOT00000023248.1">
    <property type="protein sequence ID" value="ENSAZOP00000021630.1"/>
    <property type="gene ID" value="ENSAZOG00000014045.1"/>
</dbReference>
<keyword evidence="7 14" id="KW-0472">Membrane</keyword>
<evidence type="ECO:0000256" key="13">
    <source>
        <dbReference type="SAM" id="MobiDB-lite"/>
    </source>
</evidence>
<dbReference type="GO" id="GO:0005886">
    <property type="term" value="C:plasma membrane"/>
    <property type="evidence" value="ECO:0007669"/>
    <property type="project" value="UniProtKB-SubCell"/>
</dbReference>
<dbReference type="GO" id="GO:0010972">
    <property type="term" value="P:negative regulation of G2/M transition of mitotic cell cycle"/>
    <property type="evidence" value="ECO:0007669"/>
    <property type="project" value="TreeGrafter"/>
</dbReference>
<dbReference type="FunFam" id="1.20.1070.10:FF:000065">
    <property type="entry name" value="G-protein coupled receptor 4"/>
    <property type="match status" value="1"/>
</dbReference>
<feature type="transmembrane region" description="Helical" evidence="14">
    <location>
        <begin position="113"/>
        <end position="135"/>
    </location>
</feature>
<dbReference type="InterPro" id="IPR005388">
    <property type="entry name" value="G2A_lysphc_rcpt"/>
</dbReference>
<dbReference type="Gene3D" id="1.20.1070.10">
    <property type="entry name" value="Rhodopsin 7-helix transmembrane proteins"/>
    <property type="match status" value="1"/>
</dbReference>
<dbReference type="PROSITE" id="PS50262">
    <property type="entry name" value="G_PROTEIN_RECEP_F1_2"/>
    <property type="match status" value="1"/>
</dbReference>
<protein>
    <recommendedName>
        <fullName evidence="15">G-protein coupled receptors family 1 profile domain-containing protein</fullName>
    </recommendedName>
</protein>
<dbReference type="SUPFAM" id="SSF81321">
    <property type="entry name" value="Family A G protein-coupled receptor-like"/>
    <property type="match status" value="1"/>
</dbReference>
<dbReference type="GO" id="GO:0004930">
    <property type="term" value="F:G protein-coupled receptor activity"/>
    <property type="evidence" value="ECO:0007669"/>
    <property type="project" value="UniProtKB-KW"/>
</dbReference>
<dbReference type="PANTHER" id="PTHR24234">
    <property type="entry name" value="LYSOPHOSPHATIDIC ACID RECEPTOR 5/SPHINGOSYLPHOSPHORYLCHOLINE RECEPTOR"/>
    <property type="match status" value="1"/>
</dbReference>
<name>A0A8B9ZXA4_9AVES</name>
<feature type="compositionally biased region" description="Polar residues" evidence="13">
    <location>
        <begin position="400"/>
        <end position="410"/>
    </location>
</feature>
<evidence type="ECO:0000256" key="6">
    <source>
        <dbReference type="ARBA" id="ARBA00023040"/>
    </source>
</evidence>
<dbReference type="PANTHER" id="PTHR24234:SF7">
    <property type="entry name" value="G-PROTEIN COUPLED RECEPTOR 132-RELATED"/>
    <property type="match status" value="1"/>
</dbReference>
<sequence>MTLTTTWCCRQLPEVHTEQPASAARVGVPYHLLCSSQGTKRRKKNSWKEVMANSTDCLIAVKDNVTICKGISYKDSKTLLIAVYSFVFAVGLPANCITSLLTFMQIQRNKVVAIYIFSLSLCELMYLSTLPLWIIYVQNEHKWYMGEQICKITGFIFFCNIYISILLLCCISVDRYVALVYALESRGRRERKKAIIIVCFLVAVVTIIHIPVFRMKSIHNDTCFETLPLDKTLASFGFARFLFGFAIPFMILIFTNYKIFQSTKISTSLTCRQKTKVKYLAIAIIVIFLICFSPYHVVLLIRSVYFLLHTDCSCPFEKDIYPVFTVFLCLSTANSVADPIIYVLVSENVRKDILRTLRRWRSNSSRFNSSLSHKSESTRQKTSKELQEGVQREENKERANSSPIEKTCYTSKDPEGGS</sequence>
<evidence type="ECO:0000256" key="1">
    <source>
        <dbReference type="ARBA" id="ARBA00004651"/>
    </source>
</evidence>
<dbReference type="Pfam" id="PF00001">
    <property type="entry name" value="7tm_1"/>
    <property type="match status" value="1"/>
</dbReference>
<dbReference type="PROSITE" id="PS00237">
    <property type="entry name" value="G_PROTEIN_RECEP_F1_1"/>
    <property type="match status" value="1"/>
</dbReference>
<keyword evidence="11 12" id="KW-0807">Transducer</keyword>
<dbReference type="AlphaFoldDB" id="A0A8B9ZXA4"/>
<evidence type="ECO:0000256" key="11">
    <source>
        <dbReference type="ARBA" id="ARBA00023224"/>
    </source>
</evidence>
<keyword evidence="17" id="KW-1185">Reference proteome</keyword>
<keyword evidence="8" id="KW-1015">Disulfide bond</keyword>
<evidence type="ECO:0000256" key="10">
    <source>
        <dbReference type="ARBA" id="ARBA00023180"/>
    </source>
</evidence>
<keyword evidence="5 14" id="KW-1133">Transmembrane helix</keyword>
<evidence type="ECO:0000256" key="8">
    <source>
        <dbReference type="ARBA" id="ARBA00023157"/>
    </source>
</evidence>
<dbReference type="InterPro" id="IPR000276">
    <property type="entry name" value="GPCR_Rhodpsn"/>
</dbReference>
<evidence type="ECO:0000256" key="9">
    <source>
        <dbReference type="ARBA" id="ARBA00023170"/>
    </source>
</evidence>
<accession>A0A8B9ZXA4</accession>
<dbReference type="InterPro" id="IPR017452">
    <property type="entry name" value="GPCR_Rhodpsn_7TM"/>
</dbReference>
<feature type="transmembrane region" description="Helical" evidence="14">
    <location>
        <begin position="277"/>
        <end position="301"/>
    </location>
</feature>
<evidence type="ECO:0000256" key="7">
    <source>
        <dbReference type="ARBA" id="ARBA00023136"/>
    </source>
</evidence>
<reference evidence="16" key="1">
    <citation type="submission" date="2025-08" db="UniProtKB">
        <authorList>
            <consortium name="Ensembl"/>
        </authorList>
    </citation>
    <scope>IDENTIFICATION</scope>
</reference>
<evidence type="ECO:0000256" key="2">
    <source>
        <dbReference type="ARBA" id="ARBA00010663"/>
    </source>
</evidence>
<evidence type="ECO:0000256" key="5">
    <source>
        <dbReference type="ARBA" id="ARBA00022989"/>
    </source>
</evidence>
<keyword evidence="10" id="KW-0325">Glycoprotein</keyword>
<evidence type="ECO:0000256" key="3">
    <source>
        <dbReference type="ARBA" id="ARBA00022475"/>
    </source>
</evidence>
<proteinExistence type="inferred from homology"/>
<feature type="region of interest" description="Disordered" evidence="13">
    <location>
        <begin position="367"/>
        <end position="418"/>
    </location>
</feature>
<evidence type="ECO:0000256" key="4">
    <source>
        <dbReference type="ARBA" id="ARBA00022692"/>
    </source>
</evidence>
<comment type="similarity">
    <text evidence="2 12">Belongs to the G-protein coupled receptor 1 family.</text>
</comment>
<evidence type="ECO:0000256" key="12">
    <source>
        <dbReference type="RuleBase" id="RU000688"/>
    </source>
</evidence>
<comment type="subcellular location">
    <subcellularLocation>
        <location evidence="1">Cell membrane</location>
        <topology evidence="1">Multi-pass membrane protein</topology>
    </subcellularLocation>
</comment>
<keyword evidence="6 12" id="KW-0297">G-protein coupled receptor</keyword>
<organism evidence="16 17">
    <name type="scientific">Anas zonorhyncha</name>
    <name type="common">Eastern spot-billed duck</name>
    <dbReference type="NCBI Taxonomy" id="75864"/>
    <lineage>
        <taxon>Eukaryota</taxon>
        <taxon>Metazoa</taxon>
        <taxon>Chordata</taxon>
        <taxon>Craniata</taxon>
        <taxon>Vertebrata</taxon>
        <taxon>Euteleostomi</taxon>
        <taxon>Archelosauria</taxon>
        <taxon>Archosauria</taxon>
        <taxon>Dinosauria</taxon>
        <taxon>Saurischia</taxon>
        <taxon>Theropoda</taxon>
        <taxon>Coelurosauria</taxon>
        <taxon>Aves</taxon>
        <taxon>Neognathae</taxon>
        <taxon>Galloanserae</taxon>
        <taxon>Anseriformes</taxon>
        <taxon>Anatidae</taxon>
        <taxon>Anatinae</taxon>
        <taxon>Anas</taxon>
    </lineage>
</organism>
<dbReference type="PRINTS" id="PR00237">
    <property type="entry name" value="GPCRRHODOPSN"/>
</dbReference>
<keyword evidence="9 12" id="KW-0675">Receptor</keyword>
<feature type="transmembrane region" description="Helical" evidence="14">
    <location>
        <begin position="194"/>
        <end position="213"/>
    </location>
</feature>
<dbReference type="PRINTS" id="PR01563">
    <property type="entry name" value="G2ARECEPTOR"/>
</dbReference>
<dbReference type="Proteomes" id="UP000694549">
    <property type="component" value="Unplaced"/>
</dbReference>
<feature type="compositionally biased region" description="Basic and acidic residues" evidence="13">
    <location>
        <begin position="373"/>
        <end position="399"/>
    </location>
</feature>
<dbReference type="GO" id="GO:0000082">
    <property type="term" value="P:G1/S transition of mitotic cell cycle"/>
    <property type="evidence" value="ECO:0007669"/>
    <property type="project" value="TreeGrafter"/>
</dbReference>
<feature type="transmembrane region" description="Helical" evidence="14">
    <location>
        <begin position="155"/>
        <end position="182"/>
    </location>
</feature>
<feature type="transmembrane region" description="Helical" evidence="14">
    <location>
        <begin position="321"/>
        <end position="345"/>
    </location>
</feature>
<reference evidence="16" key="2">
    <citation type="submission" date="2025-09" db="UniProtKB">
        <authorList>
            <consortium name="Ensembl"/>
        </authorList>
    </citation>
    <scope>IDENTIFICATION</scope>
</reference>
<feature type="transmembrane region" description="Helical" evidence="14">
    <location>
        <begin position="79"/>
        <end position="101"/>
    </location>
</feature>
<keyword evidence="4 12" id="KW-0812">Transmembrane</keyword>